<dbReference type="PANTHER" id="PTHR43000">
    <property type="entry name" value="DTDP-D-GLUCOSE 4,6-DEHYDRATASE-RELATED"/>
    <property type="match status" value="1"/>
</dbReference>
<keyword evidence="6 7" id="KW-0456">Lyase</keyword>
<comment type="caution">
    <text evidence="9">The sequence shown here is derived from an EMBL/GenBank/DDBJ whole genome shotgun (WGS) entry which is preliminary data.</text>
</comment>
<evidence type="ECO:0000256" key="4">
    <source>
        <dbReference type="ARBA" id="ARBA00011990"/>
    </source>
</evidence>
<dbReference type="Gene3D" id="3.90.25.10">
    <property type="entry name" value="UDP-galactose 4-epimerase, domain 1"/>
    <property type="match status" value="1"/>
</dbReference>
<dbReference type="RefSeq" id="WP_173576643.1">
    <property type="nucleotide sequence ID" value="NZ_WOSW01000007.1"/>
</dbReference>
<reference evidence="9 10" key="1">
    <citation type="journal article" date="2020" name="Int. J. Syst. Evol. Microbiol.">
        <title>Novel acetic acid bacteria from cider fermentations: Acetobacter conturbans sp. nov. and Acetobacter fallax sp. nov.</title>
        <authorList>
            <person name="Sombolestani A.S."/>
            <person name="Cleenwerck I."/>
            <person name="Cnockaert M."/>
            <person name="Borremans W."/>
            <person name="Wieme A.D."/>
            <person name="De Vuyst L."/>
            <person name="Vandamme P."/>
        </authorList>
    </citation>
    <scope>NUCLEOTIDE SEQUENCE [LARGE SCALE GENOMIC DNA]</scope>
    <source>
        <strain evidence="9 10">LMG 1637</strain>
    </source>
</reference>
<dbReference type="InterPro" id="IPR005888">
    <property type="entry name" value="dTDP_Gluc_deHydtase"/>
</dbReference>
<dbReference type="InterPro" id="IPR016040">
    <property type="entry name" value="NAD(P)-bd_dom"/>
</dbReference>
<comment type="catalytic activity">
    <reaction evidence="1 7">
        <text>dTDP-alpha-D-glucose = dTDP-4-dehydro-6-deoxy-alpha-D-glucose + H2O</text>
        <dbReference type="Rhea" id="RHEA:17221"/>
        <dbReference type="ChEBI" id="CHEBI:15377"/>
        <dbReference type="ChEBI" id="CHEBI:57477"/>
        <dbReference type="ChEBI" id="CHEBI:57649"/>
        <dbReference type="EC" id="4.2.1.46"/>
    </reaction>
</comment>
<sequence length="360" mass="40384">MRILLTGGCGFIGSAVVRHLIGATDHSVLNVDCMTYAASPETVQSAASSDRYQFAEVNITDGPALAKLFDSFRPDAVMHLAAESHVDRSIDGPGIFIQTNVVGTYTLLEAARTYWQTLDEVARKAFRFHHISTDEVFGALEPSDPPFTETTPYDPRSPYSASKASSDHLVRAWYHTYGLPTFVTNTTNNYGIWHFPEKLIPLVTINAIEGKELPVYGKGENIRDWLFVEDHAEALVKAVEIGQPGETYAIGARQPRTNLEVVRTICQILDELSPDPKGPRERLIRFVPDRPGHDFKYEIDPTHAETALGWKAKHNFESGIRRTVQWYLDNRSWWESIRARRYTGERLGQTTTTTSGTDAK</sequence>
<dbReference type="Gene3D" id="3.40.50.720">
    <property type="entry name" value="NAD(P)-binding Rossmann-like Domain"/>
    <property type="match status" value="1"/>
</dbReference>
<dbReference type="Proteomes" id="UP000615326">
    <property type="component" value="Unassembled WGS sequence"/>
</dbReference>
<evidence type="ECO:0000256" key="5">
    <source>
        <dbReference type="ARBA" id="ARBA00023027"/>
    </source>
</evidence>
<evidence type="ECO:0000313" key="10">
    <source>
        <dbReference type="Proteomes" id="UP000615326"/>
    </source>
</evidence>
<gene>
    <name evidence="9" type="primary">rfbB</name>
    <name evidence="9" type="ORF">GOB84_05920</name>
</gene>
<dbReference type="CDD" id="cd05246">
    <property type="entry name" value="dTDP_GD_SDR_e"/>
    <property type="match status" value="1"/>
</dbReference>
<dbReference type="EC" id="4.2.1.46" evidence="4 7"/>
<evidence type="ECO:0000256" key="1">
    <source>
        <dbReference type="ARBA" id="ARBA00001539"/>
    </source>
</evidence>
<comment type="cofactor">
    <cofactor evidence="2 7">
        <name>NAD(+)</name>
        <dbReference type="ChEBI" id="CHEBI:57540"/>
    </cofactor>
</comment>
<evidence type="ECO:0000256" key="3">
    <source>
        <dbReference type="ARBA" id="ARBA00008178"/>
    </source>
</evidence>
<evidence type="ECO:0000313" key="9">
    <source>
        <dbReference type="EMBL" id="NHO32106.1"/>
    </source>
</evidence>
<dbReference type="SUPFAM" id="SSF51735">
    <property type="entry name" value="NAD(P)-binding Rossmann-fold domains"/>
    <property type="match status" value="1"/>
</dbReference>
<dbReference type="NCBIfam" id="TIGR01181">
    <property type="entry name" value="dTDP_gluc_dehyt"/>
    <property type="match status" value="1"/>
</dbReference>
<dbReference type="EMBL" id="WOSW01000007">
    <property type="protein sequence ID" value="NHO32106.1"/>
    <property type="molecule type" value="Genomic_DNA"/>
</dbReference>
<evidence type="ECO:0000256" key="2">
    <source>
        <dbReference type="ARBA" id="ARBA00001911"/>
    </source>
</evidence>
<evidence type="ECO:0000256" key="7">
    <source>
        <dbReference type="RuleBase" id="RU004473"/>
    </source>
</evidence>
<organism evidence="9 10">
    <name type="scientific">Acetobacter fallax</name>
    <dbReference type="NCBI Taxonomy" id="1737473"/>
    <lineage>
        <taxon>Bacteria</taxon>
        <taxon>Pseudomonadati</taxon>
        <taxon>Pseudomonadota</taxon>
        <taxon>Alphaproteobacteria</taxon>
        <taxon>Acetobacterales</taxon>
        <taxon>Acetobacteraceae</taxon>
        <taxon>Acetobacter</taxon>
    </lineage>
</organism>
<keyword evidence="10" id="KW-1185">Reference proteome</keyword>
<dbReference type="GO" id="GO:0008460">
    <property type="term" value="F:dTDP-glucose 4,6-dehydratase activity"/>
    <property type="evidence" value="ECO:0007669"/>
    <property type="project" value="UniProtKB-EC"/>
</dbReference>
<name>A0ABX0KA58_9PROT</name>
<feature type="domain" description="NAD(P)-binding" evidence="8">
    <location>
        <begin position="4"/>
        <end position="323"/>
    </location>
</feature>
<comment type="similarity">
    <text evidence="3 7">Belongs to the NAD(P)-dependent epimerase/dehydratase family. dTDP-glucose dehydratase subfamily.</text>
</comment>
<proteinExistence type="inferred from homology"/>
<protein>
    <recommendedName>
        <fullName evidence="4 7">dTDP-glucose 4,6-dehydratase</fullName>
        <ecNumber evidence="4 7">4.2.1.46</ecNumber>
    </recommendedName>
</protein>
<evidence type="ECO:0000259" key="8">
    <source>
        <dbReference type="Pfam" id="PF16363"/>
    </source>
</evidence>
<dbReference type="Pfam" id="PF16363">
    <property type="entry name" value="GDP_Man_Dehyd"/>
    <property type="match status" value="1"/>
</dbReference>
<accession>A0ABX0KA58</accession>
<dbReference type="InterPro" id="IPR036291">
    <property type="entry name" value="NAD(P)-bd_dom_sf"/>
</dbReference>
<keyword evidence="5" id="KW-0520">NAD</keyword>
<evidence type="ECO:0000256" key="6">
    <source>
        <dbReference type="ARBA" id="ARBA00023239"/>
    </source>
</evidence>